<gene>
    <name evidence="6" type="ORF">FF38_12553</name>
</gene>
<comment type="subcellular location">
    <subcellularLocation>
        <location evidence="1 5">Mitochondrion</location>
    </subcellularLocation>
</comment>
<dbReference type="InterPro" id="IPR013892">
    <property type="entry name" value="Cyt_c_biogenesis_Cmc1-like"/>
</dbReference>
<dbReference type="PANTHER" id="PTHR22977:SF1">
    <property type="entry name" value="COX ASSEMBLY MITOCHONDRIAL PROTEIN 2 HOMOLOG"/>
    <property type="match status" value="1"/>
</dbReference>
<keyword evidence="4" id="KW-1015">Disulfide bond</keyword>
<dbReference type="PANTHER" id="PTHR22977">
    <property type="entry name" value="COX ASSEMBLY MITOCHONDRIAL PROTEIN"/>
    <property type="match status" value="1"/>
</dbReference>
<sequence length="78" mass="8983">MHTDLSPHLHTPHCNQLIDDLKKCHEENKFAKFIGICNSFDSAVVKCLKQERIARSAANRAKARERQAELKSRLNQNQ</sequence>
<dbReference type="AlphaFoldDB" id="A0A0L0BN48"/>
<reference evidence="6 7" key="1">
    <citation type="journal article" date="2015" name="Nat. Commun.">
        <title>Lucilia cuprina genome unlocks parasitic fly biology to underpin future interventions.</title>
        <authorList>
            <person name="Anstead C.A."/>
            <person name="Korhonen P.K."/>
            <person name="Young N.D."/>
            <person name="Hall R.S."/>
            <person name="Jex A.R."/>
            <person name="Murali S.C."/>
            <person name="Hughes D.S."/>
            <person name="Lee S.F."/>
            <person name="Perry T."/>
            <person name="Stroehlein A.J."/>
            <person name="Ansell B.R."/>
            <person name="Breugelmans B."/>
            <person name="Hofmann A."/>
            <person name="Qu J."/>
            <person name="Dugan S."/>
            <person name="Lee S.L."/>
            <person name="Chao H."/>
            <person name="Dinh H."/>
            <person name="Han Y."/>
            <person name="Doddapaneni H.V."/>
            <person name="Worley K.C."/>
            <person name="Muzny D.M."/>
            <person name="Ioannidis P."/>
            <person name="Waterhouse R.M."/>
            <person name="Zdobnov E.M."/>
            <person name="James P.J."/>
            <person name="Bagnall N.H."/>
            <person name="Kotze A.C."/>
            <person name="Gibbs R.A."/>
            <person name="Richards S."/>
            <person name="Batterham P."/>
            <person name="Gasser R.B."/>
        </authorList>
    </citation>
    <scope>NUCLEOTIDE SEQUENCE [LARGE SCALE GENOMIC DNA]</scope>
    <source>
        <strain evidence="6 7">LS</strain>
        <tissue evidence="6">Full body</tissue>
    </source>
</reference>
<evidence type="ECO:0000256" key="2">
    <source>
        <dbReference type="ARBA" id="ARBA00007347"/>
    </source>
</evidence>
<dbReference type="OMA" id="HSEKPIG"/>
<keyword evidence="3 5" id="KW-0496">Mitochondrion</keyword>
<comment type="similarity">
    <text evidence="2 5">Belongs to the CMC family.</text>
</comment>
<evidence type="ECO:0000313" key="7">
    <source>
        <dbReference type="Proteomes" id="UP000037069"/>
    </source>
</evidence>
<dbReference type="Proteomes" id="UP000037069">
    <property type="component" value="Unassembled WGS sequence"/>
</dbReference>
<name>A0A0L0BN48_LUCCU</name>
<dbReference type="GO" id="GO:0005739">
    <property type="term" value="C:mitochondrion"/>
    <property type="evidence" value="ECO:0007669"/>
    <property type="project" value="UniProtKB-SubCell"/>
</dbReference>
<evidence type="ECO:0000256" key="4">
    <source>
        <dbReference type="ARBA" id="ARBA00023157"/>
    </source>
</evidence>
<evidence type="ECO:0000256" key="5">
    <source>
        <dbReference type="RuleBase" id="RU364104"/>
    </source>
</evidence>
<accession>A0A0L0BN48</accession>
<dbReference type="PROSITE" id="PS51808">
    <property type="entry name" value="CHCH"/>
    <property type="match status" value="1"/>
</dbReference>
<dbReference type="EMBL" id="JRES01001623">
    <property type="protein sequence ID" value="KNC21446.1"/>
    <property type="molecule type" value="Genomic_DNA"/>
</dbReference>
<evidence type="ECO:0000256" key="3">
    <source>
        <dbReference type="ARBA" id="ARBA00023128"/>
    </source>
</evidence>
<dbReference type="Pfam" id="PF08583">
    <property type="entry name" value="Cmc1"/>
    <property type="match status" value="1"/>
</dbReference>
<proteinExistence type="inferred from homology"/>
<evidence type="ECO:0000313" key="6">
    <source>
        <dbReference type="EMBL" id="KNC21446.1"/>
    </source>
</evidence>
<protein>
    <recommendedName>
        <fullName evidence="5">COX assembly mitochondrial protein</fullName>
    </recommendedName>
</protein>
<keyword evidence="7" id="KW-1185">Reference proteome</keyword>
<comment type="caution">
    <text evidence="6">The sequence shown here is derived from an EMBL/GenBank/DDBJ whole genome shotgun (WGS) entry which is preliminary data.</text>
</comment>
<organism evidence="6 7">
    <name type="scientific">Lucilia cuprina</name>
    <name type="common">Green bottle fly</name>
    <name type="synonym">Australian sheep blowfly</name>
    <dbReference type="NCBI Taxonomy" id="7375"/>
    <lineage>
        <taxon>Eukaryota</taxon>
        <taxon>Metazoa</taxon>
        <taxon>Ecdysozoa</taxon>
        <taxon>Arthropoda</taxon>
        <taxon>Hexapoda</taxon>
        <taxon>Insecta</taxon>
        <taxon>Pterygota</taxon>
        <taxon>Neoptera</taxon>
        <taxon>Endopterygota</taxon>
        <taxon>Diptera</taxon>
        <taxon>Brachycera</taxon>
        <taxon>Muscomorpha</taxon>
        <taxon>Oestroidea</taxon>
        <taxon>Calliphoridae</taxon>
        <taxon>Luciliinae</taxon>
        <taxon>Lucilia</taxon>
    </lineage>
</organism>
<dbReference type="STRING" id="7375.A0A0L0BN48"/>
<dbReference type="OrthoDB" id="532630at2759"/>
<evidence type="ECO:0000256" key="1">
    <source>
        <dbReference type="ARBA" id="ARBA00004173"/>
    </source>
</evidence>